<keyword evidence="1" id="KW-0732">Signal</keyword>
<accession>A0A369A3F1</accession>
<evidence type="ECO:0000313" key="2">
    <source>
        <dbReference type="EMBL" id="RCX03850.1"/>
    </source>
</evidence>
<sequence>MKFTGCILATFYAFVLCHTAKAQDADGADYKRVVYDNDYVAGIQLHTKGYGILFRRGYYTSNFSKHGFETEVVNLRHEKEIKTFGLLPGNSRGFVLNKINSFYACRVGWFRERILYDRYDRNGIILSSIFSGGLSLGLVKPVYVEIENPESNFGQDRILVRRYNPAEPQQNILGQAGFFQGIVESIIEPGIYIKALMSFDYFGTDERINAVEFGAVADIFRRRIPILYDYVNPAVFFQLFININFGKRWN</sequence>
<feature type="signal peptide" evidence="1">
    <location>
        <begin position="1"/>
        <end position="22"/>
    </location>
</feature>
<name>A0A369A3F1_9FLAO</name>
<dbReference type="RefSeq" id="WP_037357347.1">
    <property type="nucleotide sequence ID" value="NZ_BHZF01000002.1"/>
</dbReference>
<feature type="chain" id="PRO_5017002320" description="Outer membrane protein beta-barrel domain-containing protein" evidence="1">
    <location>
        <begin position="23"/>
        <end position="250"/>
    </location>
</feature>
<evidence type="ECO:0008006" key="4">
    <source>
        <dbReference type="Google" id="ProtNLM"/>
    </source>
</evidence>
<protein>
    <recommendedName>
        <fullName evidence="4">Outer membrane protein beta-barrel domain-containing protein</fullName>
    </recommendedName>
</protein>
<organism evidence="2 3">
    <name type="scientific">Schleiferia thermophila</name>
    <dbReference type="NCBI Taxonomy" id="884107"/>
    <lineage>
        <taxon>Bacteria</taxon>
        <taxon>Pseudomonadati</taxon>
        <taxon>Bacteroidota</taxon>
        <taxon>Flavobacteriia</taxon>
        <taxon>Flavobacteriales</taxon>
        <taxon>Schleiferiaceae</taxon>
        <taxon>Schleiferia</taxon>
    </lineage>
</organism>
<dbReference type="Proteomes" id="UP000253517">
    <property type="component" value="Unassembled WGS sequence"/>
</dbReference>
<proteinExistence type="predicted"/>
<evidence type="ECO:0000313" key="3">
    <source>
        <dbReference type="Proteomes" id="UP000253517"/>
    </source>
</evidence>
<comment type="caution">
    <text evidence="2">The sequence shown here is derived from an EMBL/GenBank/DDBJ whole genome shotgun (WGS) entry which is preliminary data.</text>
</comment>
<evidence type="ECO:0000256" key="1">
    <source>
        <dbReference type="SAM" id="SignalP"/>
    </source>
</evidence>
<dbReference type="EMBL" id="QPJS01000002">
    <property type="protein sequence ID" value="RCX03850.1"/>
    <property type="molecule type" value="Genomic_DNA"/>
</dbReference>
<keyword evidence="3" id="KW-1185">Reference proteome</keyword>
<reference evidence="2 3" key="1">
    <citation type="submission" date="2018-07" db="EMBL/GenBank/DDBJ databases">
        <title>Genomic Encyclopedia of Type Strains, Phase IV (KMG-IV): sequencing the most valuable type-strain genomes for metagenomic binning, comparative biology and taxonomic classification.</title>
        <authorList>
            <person name="Goeker M."/>
        </authorList>
    </citation>
    <scope>NUCLEOTIDE SEQUENCE [LARGE SCALE GENOMIC DNA]</scope>
    <source>
        <strain evidence="2 3">DSM 21410</strain>
    </source>
</reference>
<gene>
    <name evidence="2" type="ORF">DES35_102306</name>
</gene>
<dbReference type="AlphaFoldDB" id="A0A369A3F1"/>